<evidence type="ECO:0000256" key="1">
    <source>
        <dbReference type="ARBA" id="ARBA00022617"/>
    </source>
</evidence>
<evidence type="ECO:0000256" key="5">
    <source>
        <dbReference type="RuleBase" id="RU000356"/>
    </source>
</evidence>
<evidence type="ECO:0000259" key="6">
    <source>
        <dbReference type="PROSITE" id="PS01033"/>
    </source>
</evidence>
<comment type="similarity">
    <text evidence="5">Belongs to the globin family.</text>
</comment>
<dbReference type="GO" id="GO:0019825">
    <property type="term" value="F:oxygen binding"/>
    <property type="evidence" value="ECO:0007669"/>
    <property type="project" value="InterPro"/>
</dbReference>
<dbReference type="GO" id="GO:0046872">
    <property type="term" value="F:metal ion binding"/>
    <property type="evidence" value="ECO:0007669"/>
    <property type="project" value="UniProtKB-KW"/>
</dbReference>
<dbReference type="GO" id="GO:0005344">
    <property type="term" value="F:oxygen carrier activity"/>
    <property type="evidence" value="ECO:0007669"/>
    <property type="project" value="UniProtKB-KW"/>
</dbReference>
<evidence type="ECO:0000313" key="7">
    <source>
        <dbReference type="EMBL" id="SMB84040.1"/>
    </source>
</evidence>
<dbReference type="GO" id="GO:0008941">
    <property type="term" value="F:nitric oxide dioxygenase NAD(P)H activity"/>
    <property type="evidence" value="ECO:0007669"/>
    <property type="project" value="TreeGrafter"/>
</dbReference>
<organism evidence="7 8">
    <name type="scientific">Deinococcus hopiensis KR-140</name>
    <dbReference type="NCBI Taxonomy" id="695939"/>
    <lineage>
        <taxon>Bacteria</taxon>
        <taxon>Thermotogati</taxon>
        <taxon>Deinococcota</taxon>
        <taxon>Deinococci</taxon>
        <taxon>Deinococcales</taxon>
        <taxon>Deinococcaceae</taxon>
        <taxon>Deinococcus</taxon>
    </lineage>
</organism>
<dbReference type="InterPro" id="IPR009050">
    <property type="entry name" value="Globin-like_sf"/>
</dbReference>
<dbReference type="GO" id="GO:0071949">
    <property type="term" value="F:FAD binding"/>
    <property type="evidence" value="ECO:0007669"/>
    <property type="project" value="TreeGrafter"/>
</dbReference>
<feature type="domain" description="Globin" evidence="6">
    <location>
        <begin position="1"/>
        <end position="134"/>
    </location>
</feature>
<protein>
    <submittedName>
        <fullName evidence="7">Hemoglobin-like flavoprotein</fullName>
    </submittedName>
</protein>
<proteinExistence type="inferred from homology"/>
<sequence length="148" mass="16432">MTDDQIQLVQHSFTFIETQAEFVAARFYERLFALDPALKALFRGDLAEQGRKLMSALRLVVRGLDHLPPLLPAVRELGARHASFGVQHTHYALVGTALLGTLNEVLGDAFTTETREAWLEAYETLATVMQDAALDLAAAPHRYRGGLR</sequence>
<evidence type="ECO:0000256" key="2">
    <source>
        <dbReference type="ARBA" id="ARBA00022621"/>
    </source>
</evidence>
<evidence type="ECO:0000256" key="3">
    <source>
        <dbReference type="ARBA" id="ARBA00022723"/>
    </source>
</evidence>
<dbReference type="OrthoDB" id="3213438at2"/>
<dbReference type="GO" id="GO:0071500">
    <property type="term" value="P:cellular response to nitrosative stress"/>
    <property type="evidence" value="ECO:0007669"/>
    <property type="project" value="TreeGrafter"/>
</dbReference>
<dbReference type="PANTHER" id="PTHR43396:SF3">
    <property type="entry name" value="FLAVOHEMOPROTEIN"/>
    <property type="match status" value="1"/>
</dbReference>
<keyword evidence="5" id="KW-0813">Transport</keyword>
<dbReference type="RefSeq" id="WP_084046658.1">
    <property type="nucleotide sequence ID" value="NZ_FWWU01000007.1"/>
</dbReference>
<dbReference type="Proteomes" id="UP000192582">
    <property type="component" value="Unassembled WGS sequence"/>
</dbReference>
<keyword evidence="8" id="KW-1185">Reference proteome</keyword>
<dbReference type="Gene3D" id="1.10.490.10">
    <property type="entry name" value="Globins"/>
    <property type="match status" value="1"/>
</dbReference>
<accession>A0A1W1USN6</accession>
<dbReference type="PROSITE" id="PS01033">
    <property type="entry name" value="GLOBIN"/>
    <property type="match status" value="1"/>
</dbReference>
<keyword evidence="3" id="KW-0479">Metal-binding</keyword>
<dbReference type="InterPro" id="IPR000971">
    <property type="entry name" value="Globin"/>
</dbReference>
<reference evidence="7 8" key="1">
    <citation type="submission" date="2017-04" db="EMBL/GenBank/DDBJ databases">
        <authorList>
            <person name="Afonso C.L."/>
            <person name="Miller P.J."/>
            <person name="Scott M.A."/>
            <person name="Spackman E."/>
            <person name="Goraichik I."/>
            <person name="Dimitrov K.M."/>
            <person name="Suarez D.L."/>
            <person name="Swayne D.E."/>
        </authorList>
    </citation>
    <scope>NUCLEOTIDE SEQUENCE [LARGE SCALE GENOMIC DNA]</scope>
    <source>
        <strain evidence="7 8">KR-140</strain>
    </source>
</reference>
<evidence type="ECO:0000256" key="4">
    <source>
        <dbReference type="ARBA" id="ARBA00023004"/>
    </source>
</evidence>
<dbReference type="PANTHER" id="PTHR43396">
    <property type="entry name" value="FLAVOHEMOPROTEIN"/>
    <property type="match status" value="1"/>
</dbReference>
<keyword evidence="2 5" id="KW-0561">Oxygen transport</keyword>
<dbReference type="CDD" id="cd12131">
    <property type="entry name" value="HGbI-like"/>
    <property type="match status" value="1"/>
</dbReference>
<dbReference type="STRING" id="695939.SAMN00790413_04975"/>
<dbReference type="EMBL" id="FWWU01000007">
    <property type="protein sequence ID" value="SMB84040.1"/>
    <property type="molecule type" value="Genomic_DNA"/>
</dbReference>
<dbReference type="Pfam" id="PF00042">
    <property type="entry name" value="Globin"/>
    <property type="match status" value="1"/>
</dbReference>
<dbReference type="InterPro" id="IPR012292">
    <property type="entry name" value="Globin/Proto"/>
</dbReference>
<name>A0A1W1USN6_9DEIO</name>
<dbReference type="GO" id="GO:0020037">
    <property type="term" value="F:heme binding"/>
    <property type="evidence" value="ECO:0007669"/>
    <property type="project" value="InterPro"/>
</dbReference>
<keyword evidence="1 5" id="KW-0349">Heme</keyword>
<evidence type="ECO:0000313" key="8">
    <source>
        <dbReference type="Proteomes" id="UP000192582"/>
    </source>
</evidence>
<dbReference type="SUPFAM" id="SSF46458">
    <property type="entry name" value="Globin-like"/>
    <property type="match status" value="1"/>
</dbReference>
<dbReference type="GO" id="GO:0046210">
    <property type="term" value="P:nitric oxide catabolic process"/>
    <property type="evidence" value="ECO:0007669"/>
    <property type="project" value="TreeGrafter"/>
</dbReference>
<gene>
    <name evidence="7" type="ORF">SAMN00790413_04975</name>
</gene>
<keyword evidence="4" id="KW-0408">Iron</keyword>
<dbReference type="AlphaFoldDB" id="A0A1W1USN6"/>